<comment type="caution">
    <text evidence="2">The sequence shown here is derived from an EMBL/GenBank/DDBJ whole genome shotgun (WGS) entry which is preliminary data.</text>
</comment>
<evidence type="ECO:0000259" key="1">
    <source>
        <dbReference type="Pfam" id="PF04149"/>
    </source>
</evidence>
<gene>
    <name evidence="2" type="ORF">DMA12_42560</name>
</gene>
<dbReference type="Pfam" id="PF04149">
    <property type="entry name" value="DUF397"/>
    <property type="match status" value="1"/>
</dbReference>
<dbReference type="RefSeq" id="WP_020645834.1">
    <property type="nucleotide sequence ID" value="NZ_QHHU01000096.1"/>
</dbReference>
<sequence length="121" mass="13440">MTAATFREQDFRKASASNPDKDCVRVARQGSRVELRDDKNVFGSSEDVRLRFTDAEFDEILTALRSTGTAAGTCLEITQTVDAFEFRRTGERAALVFTASEMDKFLIGVRDGEFEALAFAV</sequence>
<feature type="domain" description="DUF397" evidence="1">
    <location>
        <begin position="11"/>
        <end position="65"/>
    </location>
</feature>
<keyword evidence="3" id="KW-1185">Reference proteome</keyword>
<dbReference type="EMBL" id="QHHU01000096">
    <property type="protein sequence ID" value="RSM35879.1"/>
    <property type="molecule type" value="Genomic_DNA"/>
</dbReference>
<dbReference type="AlphaFoldDB" id="A0A428VYI3"/>
<name>A0A428VYI3_AMYBA</name>
<reference evidence="2 3" key="1">
    <citation type="submission" date="2018-05" db="EMBL/GenBank/DDBJ databases">
        <title>Evolution of GPA BGCs.</title>
        <authorList>
            <person name="Waglechner N."/>
            <person name="Wright G.D."/>
        </authorList>
    </citation>
    <scope>NUCLEOTIDE SEQUENCE [LARGE SCALE GENOMIC DNA]</scope>
    <source>
        <strain evidence="2 3">DSM 5908</strain>
    </source>
</reference>
<evidence type="ECO:0000313" key="2">
    <source>
        <dbReference type="EMBL" id="RSM35879.1"/>
    </source>
</evidence>
<evidence type="ECO:0000313" key="3">
    <source>
        <dbReference type="Proteomes" id="UP000286716"/>
    </source>
</evidence>
<protein>
    <submittedName>
        <fullName evidence="2">DUF397 domain-containing protein</fullName>
    </submittedName>
</protein>
<organism evidence="2 3">
    <name type="scientific">Amycolatopsis balhimycina DSM 5908</name>
    <dbReference type="NCBI Taxonomy" id="1081091"/>
    <lineage>
        <taxon>Bacteria</taxon>
        <taxon>Bacillati</taxon>
        <taxon>Actinomycetota</taxon>
        <taxon>Actinomycetes</taxon>
        <taxon>Pseudonocardiales</taxon>
        <taxon>Pseudonocardiaceae</taxon>
        <taxon>Amycolatopsis</taxon>
    </lineage>
</organism>
<accession>A0A428VYI3</accession>
<proteinExistence type="predicted"/>
<dbReference type="InterPro" id="IPR007278">
    <property type="entry name" value="DUF397"/>
</dbReference>
<dbReference type="Proteomes" id="UP000286716">
    <property type="component" value="Unassembled WGS sequence"/>
</dbReference>